<keyword evidence="3" id="KW-1185">Reference proteome</keyword>
<evidence type="ECO:0000256" key="1">
    <source>
        <dbReference type="SAM" id="MobiDB-lite"/>
    </source>
</evidence>
<gene>
    <name evidence="2" type="ORF">A4U43_C06F13560</name>
</gene>
<protein>
    <submittedName>
        <fullName evidence="2">Uncharacterized protein</fullName>
    </submittedName>
</protein>
<dbReference type="Proteomes" id="UP000243459">
    <property type="component" value="Chromosome 6"/>
</dbReference>
<feature type="non-terminal residue" evidence="2">
    <location>
        <position position="1"/>
    </location>
</feature>
<reference evidence="3" key="1">
    <citation type="journal article" date="2017" name="Nat. Commun.">
        <title>The asparagus genome sheds light on the origin and evolution of a young Y chromosome.</title>
        <authorList>
            <person name="Harkess A."/>
            <person name="Zhou J."/>
            <person name="Xu C."/>
            <person name="Bowers J.E."/>
            <person name="Van der Hulst R."/>
            <person name="Ayyampalayam S."/>
            <person name="Mercati F."/>
            <person name="Riccardi P."/>
            <person name="McKain M.R."/>
            <person name="Kakrana A."/>
            <person name="Tang H."/>
            <person name="Ray J."/>
            <person name="Groenendijk J."/>
            <person name="Arikit S."/>
            <person name="Mathioni S.M."/>
            <person name="Nakano M."/>
            <person name="Shan H."/>
            <person name="Telgmann-Rauber A."/>
            <person name="Kanno A."/>
            <person name="Yue Z."/>
            <person name="Chen H."/>
            <person name="Li W."/>
            <person name="Chen Y."/>
            <person name="Xu X."/>
            <person name="Zhang Y."/>
            <person name="Luo S."/>
            <person name="Chen H."/>
            <person name="Gao J."/>
            <person name="Mao Z."/>
            <person name="Pires J.C."/>
            <person name="Luo M."/>
            <person name="Kudrna D."/>
            <person name="Wing R.A."/>
            <person name="Meyers B.C."/>
            <person name="Yi K."/>
            <person name="Kong H."/>
            <person name="Lavrijsen P."/>
            <person name="Sunseri F."/>
            <person name="Falavigna A."/>
            <person name="Ye Y."/>
            <person name="Leebens-Mack J.H."/>
            <person name="Chen G."/>
        </authorList>
    </citation>
    <scope>NUCLEOTIDE SEQUENCE [LARGE SCALE GENOMIC DNA]</scope>
    <source>
        <strain evidence="3">cv. DH0086</strain>
    </source>
</reference>
<evidence type="ECO:0000313" key="3">
    <source>
        <dbReference type="Proteomes" id="UP000243459"/>
    </source>
</evidence>
<proteinExistence type="predicted"/>
<accession>A0A5P1ELX9</accession>
<organism evidence="2 3">
    <name type="scientific">Asparagus officinalis</name>
    <name type="common">Garden asparagus</name>
    <dbReference type="NCBI Taxonomy" id="4686"/>
    <lineage>
        <taxon>Eukaryota</taxon>
        <taxon>Viridiplantae</taxon>
        <taxon>Streptophyta</taxon>
        <taxon>Embryophyta</taxon>
        <taxon>Tracheophyta</taxon>
        <taxon>Spermatophyta</taxon>
        <taxon>Magnoliopsida</taxon>
        <taxon>Liliopsida</taxon>
        <taxon>Asparagales</taxon>
        <taxon>Asparagaceae</taxon>
        <taxon>Asparagoideae</taxon>
        <taxon>Asparagus</taxon>
    </lineage>
</organism>
<feature type="compositionally biased region" description="Low complexity" evidence="1">
    <location>
        <begin position="1"/>
        <end position="10"/>
    </location>
</feature>
<dbReference type="Gramene" id="ONK66926">
    <property type="protein sequence ID" value="ONK66926"/>
    <property type="gene ID" value="A4U43_C06F13560"/>
</dbReference>
<feature type="non-terminal residue" evidence="2">
    <location>
        <position position="59"/>
    </location>
</feature>
<dbReference type="AlphaFoldDB" id="A0A5P1ELX9"/>
<name>A0A5P1ELX9_ASPOF</name>
<dbReference type="EMBL" id="CM007386">
    <property type="protein sequence ID" value="ONK66926.1"/>
    <property type="molecule type" value="Genomic_DNA"/>
</dbReference>
<evidence type="ECO:0000313" key="2">
    <source>
        <dbReference type="EMBL" id="ONK66926.1"/>
    </source>
</evidence>
<feature type="region of interest" description="Disordered" evidence="1">
    <location>
        <begin position="1"/>
        <end position="22"/>
    </location>
</feature>
<sequence length="59" mass="6790">NPSPISSPTISRRHKTRLHIGQLVKDTSAKLKQVSKKNKKESYQEELEERLISLITSLF</sequence>